<evidence type="ECO:0000313" key="2">
    <source>
        <dbReference type="Proteomes" id="UP000198992"/>
    </source>
</evidence>
<accession>A0A1H4Z1N1</accession>
<dbReference type="PANTHER" id="PTHR20883:SF49">
    <property type="entry name" value="PHYTANOYL-COA DIOXYGENASE"/>
    <property type="match status" value="1"/>
</dbReference>
<dbReference type="AlphaFoldDB" id="A0A1H4Z1N1"/>
<organism evidence="1 2">
    <name type="scientific">Bradyrhizobium erythrophlei</name>
    <dbReference type="NCBI Taxonomy" id="1437360"/>
    <lineage>
        <taxon>Bacteria</taxon>
        <taxon>Pseudomonadati</taxon>
        <taxon>Pseudomonadota</taxon>
        <taxon>Alphaproteobacteria</taxon>
        <taxon>Hyphomicrobiales</taxon>
        <taxon>Nitrobacteraceae</taxon>
        <taxon>Bradyrhizobium</taxon>
    </lineage>
</organism>
<reference evidence="1 2" key="1">
    <citation type="submission" date="2016-10" db="EMBL/GenBank/DDBJ databases">
        <authorList>
            <person name="de Groot N.N."/>
        </authorList>
    </citation>
    <scope>NUCLEOTIDE SEQUENCE [LARGE SCALE GENOMIC DNA]</scope>
    <source>
        <strain evidence="1 2">MT12</strain>
    </source>
</reference>
<dbReference type="EMBL" id="FNTH01000001">
    <property type="protein sequence ID" value="SED23538.1"/>
    <property type="molecule type" value="Genomic_DNA"/>
</dbReference>
<dbReference type="GO" id="GO:0005506">
    <property type="term" value="F:iron ion binding"/>
    <property type="evidence" value="ECO:0007669"/>
    <property type="project" value="UniProtKB-ARBA"/>
</dbReference>
<dbReference type="Proteomes" id="UP000198992">
    <property type="component" value="Unassembled WGS sequence"/>
</dbReference>
<dbReference type="GO" id="GO:0016706">
    <property type="term" value="F:2-oxoglutarate-dependent dioxygenase activity"/>
    <property type="evidence" value="ECO:0007669"/>
    <property type="project" value="UniProtKB-ARBA"/>
</dbReference>
<dbReference type="Gene3D" id="2.60.120.620">
    <property type="entry name" value="q2cbj1_9rhob like domain"/>
    <property type="match status" value="1"/>
</dbReference>
<dbReference type="PANTHER" id="PTHR20883">
    <property type="entry name" value="PHYTANOYL-COA DIOXYGENASE DOMAIN CONTAINING 1"/>
    <property type="match status" value="1"/>
</dbReference>
<proteinExistence type="predicted"/>
<dbReference type="RefSeq" id="WP_171947818.1">
    <property type="nucleotide sequence ID" value="NZ_FNTH01000001.1"/>
</dbReference>
<dbReference type="Pfam" id="PF05721">
    <property type="entry name" value="PhyH"/>
    <property type="match status" value="1"/>
</dbReference>
<gene>
    <name evidence="1" type="ORF">SAMN05444164_4177</name>
</gene>
<evidence type="ECO:0000313" key="1">
    <source>
        <dbReference type="EMBL" id="SED23538.1"/>
    </source>
</evidence>
<protein>
    <submittedName>
        <fullName evidence="1">Ectoine hydroxylase-related dioxygenase, phytanoyl-CoA dioxygenase (PhyH) family</fullName>
    </submittedName>
</protein>
<dbReference type="SUPFAM" id="SSF51197">
    <property type="entry name" value="Clavaminate synthase-like"/>
    <property type="match status" value="1"/>
</dbReference>
<keyword evidence="1" id="KW-0223">Dioxygenase</keyword>
<sequence length="277" mass="31394">MATANDYRVSASDLESYDRDGVVCLRGVLGPRWIDELQGAMEDVLNHPGPQGRSGKFAYDTFMWTRNAMFWRLQAESSIPSITAQLMRSNVSHLMADVLFSKDRNTPDPTPWHQDQPYGWYNGTQVCSVWMPLDTVTLESGALEYVRGSHRSGVWYRPVDFTIGKTGETQEFVPMPDIEANRSDYDIVHFDLEPGDALFHNLLVLHGAPGNSSPDRRRRAIAFRYAGDDATYAVREIGPKPIWDPGIRHGDKFGCDLFPQVWPRNGSLPKFWEHTST</sequence>
<keyword evidence="1" id="KW-0560">Oxidoreductase</keyword>
<name>A0A1H4Z1N1_9BRAD</name>
<dbReference type="InterPro" id="IPR008775">
    <property type="entry name" value="Phytyl_CoA_dOase-like"/>
</dbReference>